<feature type="signal peptide" evidence="1">
    <location>
        <begin position="1"/>
        <end position="21"/>
    </location>
</feature>
<dbReference type="Gene3D" id="3.60.10.10">
    <property type="entry name" value="Endonuclease/exonuclease/phosphatase"/>
    <property type="match status" value="1"/>
</dbReference>
<keyword evidence="4" id="KW-1185">Reference proteome</keyword>
<evidence type="ECO:0000313" key="3">
    <source>
        <dbReference type="EMBL" id="PSJ37656.1"/>
    </source>
</evidence>
<dbReference type="EMBL" id="PXYI01000008">
    <property type="protein sequence ID" value="PSJ37656.1"/>
    <property type="molecule type" value="Genomic_DNA"/>
</dbReference>
<dbReference type="PANTHER" id="PTHR16320:SF23">
    <property type="entry name" value="SPHINGOMYELINASE C 1"/>
    <property type="match status" value="1"/>
</dbReference>
<evidence type="ECO:0000259" key="2">
    <source>
        <dbReference type="Pfam" id="PF03372"/>
    </source>
</evidence>
<dbReference type="PANTHER" id="PTHR16320">
    <property type="entry name" value="SPHINGOMYELINASE FAMILY MEMBER"/>
    <property type="match status" value="1"/>
</dbReference>
<comment type="caution">
    <text evidence="3">The sequence shown here is derived from an EMBL/GenBank/DDBJ whole genome shotgun (WGS) entry which is preliminary data.</text>
</comment>
<dbReference type="GO" id="GO:0004519">
    <property type="term" value="F:endonuclease activity"/>
    <property type="evidence" value="ECO:0007669"/>
    <property type="project" value="UniProtKB-KW"/>
</dbReference>
<protein>
    <submittedName>
        <fullName evidence="3">Endonuclease/exonuclease/phosphatase</fullName>
    </submittedName>
</protein>
<feature type="chain" id="PRO_5015167376" evidence="1">
    <location>
        <begin position="22"/>
        <end position="362"/>
    </location>
</feature>
<dbReference type="GO" id="GO:0004527">
    <property type="term" value="F:exonuclease activity"/>
    <property type="evidence" value="ECO:0007669"/>
    <property type="project" value="UniProtKB-KW"/>
</dbReference>
<reference evidence="3 4" key="1">
    <citation type="submission" date="2018-03" db="EMBL/GenBank/DDBJ databases">
        <title>The draft genome of Sphingosinicella sp. GL-C-18.</title>
        <authorList>
            <person name="Liu L."/>
            <person name="Li L."/>
            <person name="Liang L."/>
            <person name="Zhang X."/>
            <person name="Wang T."/>
        </authorList>
    </citation>
    <scope>NUCLEOTIDE SEQUENCE [LARGE SCALE GENOMIC DNA]</scope>
    <source>
        <strain evidence="3 4">GL-C-18</strain>
    </source>
</reference>
<keyword evidence="1" id="KW-0732">Signal</keyword>
<dbReference type="InterPro" id="IPR038772">
    <property type="entry name" value="Sph/SMPD2-like"/>
</dbReference>
<keyword evidence="3" id="KW-0540">Nuclease</keyword>
<keyword evidence="3" id="KW-0378">Hydrolase</keyword>
<dbReference type="SUPFAM" id="SSF56219">
    <property type="entry name" value="DNase I-like"/>
    <property type="match status" value="1"/>
</dbReference>
<dbReference type="Proteomes" id="UP000241167">
    <property type="component" value="Unassembled WGS sequence"/>
</dbReference>
<dbReference type="AlphaFoldDB" id="A0A2P7QIA0"/>
<keyword evidence="3" id="KW-0269">Exonuclease</keyword>
<feature type="domain" description="Endonuclease/exonuclease/phosphatase" evidence="2">
    <location>
        <begin position="55"/>
        <end position="256"/>
    </location>
</feature>
<accession>A0A2P7QIA0</accession>
<dbReference type="InterPro" id="IPR036691">
    <property type="entry name" value="Endo/exonu/phosph_ase_sf"/>
</dbReference>
<keyword evidence="3" id="KW-0255">Endonuclease</keyword>
<gene>
    <name evidence="3" type="ORF">C7I55_21565</name>
</gene>
<evidence type="ECO:0000256" key="1">
    <source>
        <dbReference type="SAM" id="SignalP"/>
    </source>
</evidence>
<dbReference type="InterPro" id="IPR005135">
    <property type="entry name" value="Endo/exonuclease/phosphatase"/>
</dbReference>
<organism evidence="3 4">
    <name type="scientific">Allosphingosinicella deserti</name>
    <dbReference type="NCBI Taxonomy" id="2116704"/>
    <lineage>
        <taxon>Bacteria</taxon>
        <taxon>Pseudomonadati</taxon>
        <taxon>Pseudomonadota</taxon>
        <taxon>Alphaproteobacteria</taxon>
        <taxon>Sphingomonadales</taxon>
        <taxon>Sphingomonadaceae</taxon>
        <taxon>Allosphingosinicella</taxon>
    </lineage>
</organism>
<sequence length="362" mass="38278">MAISLSGRTMILAFAALTVGAAQPPSHLGAAPLGLEPAVRGNGPATAEQGDLTILTYNVKGLPWPLAWERDAALARIGDRLRRLRAAGRQPRVVLLQEAFTDTAKRIGRDSGYRHSAFGPGLEGPATGRPALAEKAFLGSANPLKGEGIGKITDSGLQILSDYPILDVRTAAFSATACAGYDCLANKGMVAVLIAVPGRATPVAIINTHLNARKASGVSPERALEAYRRQFEELDRFRARVVPRGVPTIIAGDLNVGRSPERRALAHAVVGRWLNRKSIALTGGSLRACFVAGAPCGSAMPRDAARALRHNKDWQIALPAAGAELVPQAIDVPFGIESDGTMLSDHIGYAVRYRLQTARRAA</sequence>
<dbReference type="Pfam" id="PF03372">
    <property type="entry name" value="Exo_endo_phos"/>
    <property type="match status" value="1"/>
</dbReference>
<dbReference type="GO" id="GO:0004767">
    <property type="term" value="F:sphingomyelin phosphodiesterase activity"/>
    <property type="evidence" value="ECO:0007669"/>
    <property type="project" value="InterPro"/>
</dbReference>
<name>A0A2P7QIA0_9SPHN</name>
<proteinExistence type="predicted"/>
<evidence type="ECO:0000313" key="4">
    <source>
        <dbReference type="Proteomes" id="UP000241167"/>
    </source>
</evidence>